<protein>
    <submittedName>
        <fullName evidence="5">Protein LOL2</fullName>
    </submittedName>
</protein>
<accession>A0AAW2LRE4</accession>
<feature type="compositionally biased region" description="Polar residues" evidence="3">
    <location>
        <begin position="266"/>
        <end position="291"/>
    </location>
</feature>
<gene>
    <name evidence="5" type="ORF">Sradi_5385300</name>
</gene>
<name>A0AAW2LRE4_SESRA</name>
<reference evidence="5" key="1">
    <citation type="submission" date="2020-06" db="EMBL/GenBank/DDBJ databases">
        <authorList>
            <person name="Li T."/>
            <person name="Hu X."/>
            <person name="Zhang T."/>
            <person name="Song X."/>
            <person name="Zhang H."/>
            <person name="Dai N."/>
            <person name="Sheng W."/>
            <person name="Hou X."/>
            <person name="Wei L."/>
        </authorList>
    </citation>
    <scope>NUCLEOTIDE SEQUENCE</scope>
    <source>
        <strain evidence="5">G02</strain>
        <tissue evidence="5">Leaf</tissue>
    </source>
</reference>
<feature type="compositionally biased region" description="Pro residues" evidence="3">
    <location>
        <begin position="185"/>
        <end position="194"/>
    </location>
</feature>
<dbReference type="InterPro" id="IPR040319">
    <property type="entry name" value="LSD1-like"/>
</dbReference>
<evidence type="ECO:0000313" key="5">
    <source>
        <dbReference type="EMBL" id="KAL0321238.1"/>
    </source>
</evidence>
<feature type="compositionally biased region" description="Polar residues" evidence="3">
    <location>
        <begin position="196"/>
        <end position="212"/>
    </location>
</feature>
<dbReference type="PANTHER" id="PTHR31747">
    <property type="entry name" value="PROTEIN LSD1"/>
    <property type="match status" value="1"/>
</dbReference>
<dbReference type="NCBIfam" id="TIGR01053">
    <property type="entry name" value="LSD1"/>
    <property type="match status" value="2"/>
</dbReference>
<evidence type="ECO:0000259" key="4">
    <source>
        <dbReference type="Pfam" id="PF06943"/>
    </source>
</evidence>
<feature type="domain" description="Zinc finger LSD1-type" evidence="4">
    <location>
        <begin position="300"/>
        <end position="323"/>
    </location>
</feature>
<proteinExistence type="predicted"/>
<feature type="domain" description="Zinc finger LSD1-type" evidence="4">
    <location>
        <begin position="338"/>
        <end position="362"/>
    </location>
</feature>
<dbReference type="EMBL" id="JACGWJ010000024">
    <property type="protein sequence ID" value="KAL0321238.1"/>
    <property type="molecule type" value="Genomic_DNA"/>
</dbReference>
<feature type="compositionally biased region" description="Acidic residues" evidence="3">
    <location>
        <begin position="37"/>
        <end position="50"/>
    </location>
</feature>
<feature type="region of interest" description="Disordered" evidence="3">
    <location>
        <begin position="1"/>
        <end position="66"/>
    </location>
</feature>
<dbReference type="GO" id="GO:0005634">
    <property type="term" value="C:nucleus"/>
    <property type="evidence" value="ECO:0007669"/>
    <property type="project" value="UniProtKB-SubCell"/>
</dbReference>
<reference evidence="5" key="2">
    <citation type="journal article" date="2024" name="Plant">
        <title>Genomic evolution and insights into agronomic trait innovations of Sesamum species.</title>
        <authorList>
            <person name="Miao H."/>
            <person name="Wang L."/>
            <person name="Qu L."/>
            <person name="Liu H."/>
            <person name="Sun Y."/>
            <person name="Le M."/>
            <person name="Wang Q."/>
            <person name="Wei S."/>
            <person name="Zheng Y."/>
            <person name="Lin W."/>
            <person name="Duan Y."/>
            <person name="Cao H."/>
            <person name="Xiong S."/>
            <person name="Wang X."/>
            <person name="Wei L."/>
            <person name="Li C."/>
            <person name="Ma Q."/>
            <person name="Ju M."/>
            <person name="Zhao R."/>
            <person name="Li G."/>
            <person name="Mu C."/>
            <person name="Tian Q."/>
            <person name="Mei H."/>
            <person name="Zhang T."/>
            <person name="Gao T."/>
            <person name="Zhang H."/>
        </authorList>
    </citation>
    <scope>NUCLEOTIDE SEQUENCE</scope>
    <source>
        <strain evidence="5">G02</strain>
    </source>
</reference>
<feature type="region of interest" description="Disordered" evidence="3">
    <location>
        <begin position="153"/>
        <end position="291"/>
    </location>
</feature>
<organism evidence="5">
    <name type="scientific">Sesamum radiatum</name>
    <name type="common">Black benniseed</name>
    <dbReference type="NCBI Taxonomy" id="300843"/>
    <lineage>
        <taxon>Eukaryota</taxon>
        <taxon>Viridiplantae</taxon>
        <taxon>Streptophyta</taxon>
        <taxon>Embryophyta</taxon>
        <taxon>Tracheophyta</taxon>
        <taxon>Spermatophyta</taxon>
        <taxon>Magnoliopsida</taxon>
        <taxon>eudicotyledons</taxon>
        <taxon>Gunneridae</taxon>
        <taxon>Pentapetalae</taxon>
        <taxon>asterids</taxon>
        <taxon>lamiids</taxon>
        <taxon>Lamiales</taxon>
        <taxon>Pedaliaceae</taxon>
        <taxon>Sesamum</taxon>
    </lineage>
</organism>
<sequence length="391" mass="42655">MEEEKKRELATEGEEDDDGPPPGFQCIITPRPPQEEKADDDEEEEEDEDGPPPGFHSVGPNPPPSLPPDFVYSGHYLCKFSAYNAIKFNGLSLCLIIFCVISLVECYCARSVTIEFDGLHDMARSCKQEDIDDDEDGPPPGWEFSTLVNALPKPLSNTTDIKTESNDELDEGPPPGWETVLSHQMPPPCTPPLQPSSTVSSNSEMGSKQNITRNDEVLPSVSQGTTTPGQSSPATPLIHQLPSSELPGDQGKKVEEKRTGDKRPTSGHQPVSPRQQLPSSTRPSTPAAVSSSSERAQLVCGTCRKLCLYPRGAKWVQCPGCREVNFVLEAHDVGQVKCGGCSVLLMYPHGAPAVQCTTCHFVTEIGAHNRRPPLSVQQALAQRRRRPNRAR</sequence>
<dbReference type="AlphaFoldDB" id="A0AAW2LRE4"/>
<dbReference type="InterPro" id="IPR005735">
    <property type="entry name" value="Znf_LSD1"/>
</dbReference>
<feature type="compositionally biased region" description="Polar residues" evidence="3">
    <location>
        <begin position="220"/>
        <end position="234"/>
    </location>
</feature>
<keyword evidence="2" id="KW-0539">Nucleus</keyword>
<comment type="subcellular location">
    <subcellularLocation>
        <location evidence="1">Nucleus</location>
    </subcellularLocation>
</comment>
<dbReference type="Pfam" id="PF06943">
    <property type="entry name" value="zf-LSD1"/>
    <property type="match status" value="2"/>
</dbReference>
<evidence type="ECO:0000256" key="1">
    <source>
        <dbReference type="ARBA" id="ARBA00004123"/>
    </source>
</evidence>
<evidence type="ECO:0000256" key="2">
    <source>
        <dbReference type="ARBA" id="ARBA00023242"/>
    </source>
</evidence>
<comment type="caution">
    <text evidence="5">The sequence shown here is derived from an EMBL/GenBank/DDBJ whole genome shotgun (WGS) entry which is preliminary data.</text>
</comment>
<dbReference type="PANTHER" id="PTHR31747:SF17">
    <property type="entry name" value="PROTEIN LOL2"/>
    <property type="match status" value="1"/>
</dbReference>
<feature type="compositionally biased region" description="Basic and acidic residues" evidence="3">
    <location>
        <begin position="1"/>
        <end position="10"/>
    </location>
</feature>
<evidence type="ECO:0000256" key="3">
    <source>
        <dbReference type="SAM" id="MobiDB-lite"/>
    </source>
</evidence>
<feature type="compositionally biased region" description="Basic and acidic residues" evidence="3">
    <location>
        <begin position="250"/>
        <end position="264"/>
    </location>
</feature>